<name>A0ABV9PYM9_9BACL</name>
<evidence type="ECO:0000256" key="1">
    <source>
        <dbReference type="SAM" id="Phobius"/>
    </source>
</evidence>
<organism evidence="2 3">
    <name type="scientific">Effusibacillus consociatus</name>
    <dbReference type="NCBI Taxonomy" id="1117041"/>
    <lineage>
        <taxon>Bacteria</taxon>
        <taxon>Bacillati</taxon>
        <taxon>Bacillota</taxon>
        <taxon>Bacilli</taxon>
        <taxon>Bacillales</taxon>
        <taxon>Alicyclobacillaceae</taxon>
        <taxon>Effusibacillus</taxon>
    </lineage>
</organism>
<dbReference type="PANTHER" id="PTHR36833">
    <property type="entry name" value="SLR0610 PROTEIN-RELATED"/>
    <property type="match status" value="1"/>
</dbReference>
<protein>
    <submittedName>
        <fullName evidence="2">ABC transporter permease</fullName>
    </submittedName>
</protein>
<dbReference type="Proteomes" id="UP001596002">
    <property type="component" value="Unassembled WGS sequence"/>
</dbReference>
<evidence type="ECO:0000313" key="3">
    <source>
        <dbReference type="Proteomes" id="UP001596002"/>
    </source>
</evidence>
<keyword evidence="1" id="KW-0472">Membrane</keyword>
<feature type="transmembrane region" description="Helical" evidence="1">
    <location>
        <begin position="33"/>
        <end position="54"/>
    </location>
</feature>
<keyword evidence="1" id="KW-0812">Transmembrane</keyword>
<feature type="transmembrane region" description="Helical" evidence="1">
    <location>
        <begin position="123"/>
        <end position="144"/>
    </location>
</feature>
<feature type="transmembrane region" description="Helical" evidence="1">
    <location>
        <begin position="150"/>
        <end position="178"/>
    </location>
</feature>
<feature type="transmembrane region" description="Helical" evidence="1">
    <location>
        <begin position="60"/>
        <end position="79"/>
    </location>
</feature>
<accession>A0ABV9PYM9</accession>
<dbReference type="RefSeq" id="WP_380023874.1">
    <property type="nucleotide sequence ID" value="NZ_JBHSHC010000013.1"/>
</dbReference>
<gene>
    <name evidence="2" type="ORF">ACFO8Q_01870</name>
</gene>
<dbReference type="InterPro" id="IPR010390">
    <property type="entry name" value="ABC-2_transporter-like"/>
</dbReference>
<keyword evidence="3" id="KW-1185">Reference proteome</keyword>
<evidence type="ECO:0000313" key="2">
    <source>
        <dbReference type="EMBL" id="MFC4766147.1"/>
    </source>
</evidence>
<proteinExistence type="predicted"/>
<dbReference type="Pfam" id="PF06182">
    <property type="entry name" value="ABC2_membrane_6"/>
    <property type="match status" value="1"/>
</dbReference>
<sequence>MSGVMRHLRILREFLRAALVEEMEYRSHFVSNLLMTLFGVAMAVLTVQVFFYQTKSLGGWGFYEVLILLGVFNALQGFVDMVLRPNIGRIVQHIRKGTLDFILTKPVDSQFFISFRHIGIWKFFDILMGLAIVAFGVYGAGIRLEFDDVLLFMLLMLASVVTLYSLWMGVMTLSFWFVKVENISFLFSSLFETGRYPVQLYRDWLRFLLTYVFPVAVLTTFPAASLIGKLEFGHVGISIVIAWVTFLLSRWFWKRALRFYTSASS</sequence>
<dbReference type="PANTHER" id="PTHR36833:SF2">
    <property type="entry name" value="SLR0610 PROTEIN"/>
    <property type="match status" value="1"/>
</dbReference>
<keyword evidence="1" id="KW-1133">Transmembrane helix</keyword>
<dbReference type="EMBL" id="JBHSHC010000013">
    <property type="protein sequence ID" value="MFC4766147.1"/>
    <property type="molecule type" value="Genomic_DNA"/>
</dbReference>
<feature type="transmembrane region" description="Helical" evidence="1">
    <location>
        <begin position="233"/>
        <end position="253"/>
    </location>
</feature>
<feature type="transmembrane region" description="Helical" evidence="1">
    <location>
        <begin position="204"/>
        <end position="227"/>
    </location>
</feature>
<reference evidence="3" key="1">
    <citation type="journal article" date="2019" name="Int. J. Syst. Evol. Microbiol.">
        <title>The Global Catalogue of Microorganisms (GCM) 10K type strain sequencing project: providing services to taxonomists for standard genome sequencing and annotation.</title>
        <authorList>
            <consortium name="The Broad Institute Genomics Platform"/>
            <consortium name="The Broad Institute Genome Sequencing Center for Infectious Disease"/>
            <person name="Wu L."/>
            <person name="Ma J."/>
        </authorList>
    </citation>
    <scope>NUCLEOTIDE SEQUENCE [LARGE SCALE GENOMIC DNA]</scope>
    <source>
        <strain evidence="3">WYCCWR 12678</strain>
    </source>
</reference>
<comment type="caution">
    <text evidence="2">The sequence shown here is derived from an EMBL/GenBank/DDBJ whole genome shotgun (WGS) entry which is preliminary data.</text>
</comment>